<comment type="caution">
    <text evidence="1">The sequence shown here is derived from an EMBL/GenBank/DDBJ whole genome shotgun (WGS) entry which is preliminary data.</text>
</comment>
<feature type="non-terminal residue" evidence="1">
    <location>
        <position position="1"/>
    </location>
</feature>
<sequence length="89" mass="10386">PFLKGEAEGRGICKTKYFLNPPVLRTTPPLKKEDRKNCLSQNQKLFVYTHSNTFYFCLSPVMNTVYFGIQSDAPMAVAWYLHERFFTDK</sequence>
<name>K1XH96_9BACT</name>
<organism evidence="1">
    <name type="scientific">uncultured bacterium</name>
    <name type="common">gcode 4</name>
    <dbReference type="NCBI Taxonomy" id="1234023"/>
    <lineage>
        <taxon>Bacteria</taxon>
        <taxon>environmental samples</taxon>
    </lineage>
</organism>
<gene>
    <name evidence="1" type="ORF">ACD_80C00181G0012</name>
</gene>
<dbReference type="AlphaFoldDB" id="K1XH96"/>
<protein>
    <submittedName>
        <fullName evidence="1">Uncharacterized protein</fullName>
    </submittedName>
</protein>
<reference evidence="1" key="1">
    <citation type="journal article" date="2012" name="Science">
        <title>Fermentation, hydrogen, and sulfur metabolism in multiple uncultivated bacterial phyla.</title>
        <authorList>
            <person name="Wrighton K.C."/>
            <person name="Thomas B.C."/>
            <person name="Sharon I."/>
            <person name="Miller C.S."/>
            <person name="Castelle C.J."/>
            <person name="VerBerkmoes N.C."/>
            <person name="Wilkins M.J."/>
            <person name="Hettich R.L."/>
            <person name="Lipton M.S."/>
            <person name="Williams K.H."/>
            <person name="Long P.E."/>
            <person name="Banfield J.F."/>
        </authorList>
    </citation>
    <scope>NUCLEOTIDE SEQUENCE [LARGE SCALE GENOMIC DNA]</scope>
</reference>
<evidence type="ECO:0000313" key="1">
    <source>
        <dbReference type="EMBL" id="EKD24626.1"/>
    </source>
</evidence>
<accession>K1XH96</accession>
<dbReference type="EMBL" id="AMFJ01036188">
    <property type="protein sequence ID" value="EKD24626.1"/>
    <property type="molecule type" value="Genomic_DNA"/>
</dbReference>
<proteinExistence type="predicted"/>